<accession>A0A6C0DKJ3</accession>
<name>A0A6C0DKJ3_9ZZZZ</name>
<keyword evidence="1" id="KW-0812">Transmembrane</keyword>
<proteinExistence type="predicted"/>
<keyword evidence="1" id="KW-1133">Transmembrane helix</keyword>
<dbReference type="AlphaFoldDB" id="A0A6C0DKJ3"/>
<dbReference type="EMBL" id="MN739631">
    <property type="protein sequence ID" value="QHT17047.1"/>
    <property type="molecule type" value="Genomic_DNA"/>
</dbReference>
<organism evidence="2">
    <name type="scientific">viral metagenome</name>
    <dbReference type="NCBI Taxonomy" id="1070528"/>
    <lineage>
        <taxon>unclassified sequences</taxon>
        <taxon>metagenomes</taxon>
        <taxon>organismal metagenomes</taxon>
    </lineage>
</organism>
<sequence length="246" mass="28194">MKPITLFFIIFLLITFLLGMYLYATVSLKTKHLETLEGKVATLSNDNSTDSKCPNLLVRKGKVLMLYNKNEPIVDGKNPIPFFNMDEYINYLEIQRSKGINCPVLFLQQESNSQGEDVFRMRPSPFDLQGGLPQMTNLGENNKDVVTIKDANRRNYPYNSNNYPGFDPTSQYVGVYTNLDTIHDKTKQNEISDNPMDPNWAGTTYTQQMIDSGKYLENQVTRPIFTTPKTTFYPSITNFHMPNDIL</sequence>
<keyword evidence="1" id="KW-0472">Membrane</keyword>
<reference evidence="2" key="1">
    <citation type="journal article" date="2020" name="Nature">
        <title>Giant virus diversity and host interactions through global metagenomics.</title>
        <authorList>
            <person name="Schulz F."/>
            <person name="Roux S."/>
            <person name="Paez-Espino D."/>
            <person name="Jungbluth S."/>
            <person name="Walsh D.A."/>
            <person name="Denef V.J."/>
            <person name="McMahon K.D."/>
            <person name="Konstantinidis K.T."/>
            <person name="Eloe-Fadrosh E.A."/>
            <person name="Kyrpides N.C."/>
            <person name="Woyke T."/>
        </authorList>
    </citation>
    <scope>NUCLEOTIDE SEQUENCE</scope>
    <source>
        <strain evidence="2">GVMAG-M-3300023174-24</strain>
    </source>
</reference>
<protein>
    <submittedName>
        <fullName evidence="2">Uncharacterized protein</fullName>
    </submittedName>
</protein>
<evidence type="ECO:0000313" key="2">
    <source>
        <dbReference type="EMBL" id="QHT17047.1"/>
    </source>
</evidence>
<evidence type="ECO:0000256" key="1">
    <source>
        <dbReference type="SAM" id="Phobius"/>
    </source>
</evidence>
<feature type="transmembrane region" description="Helical" evidence="1">
    <location>
        <begin position="6"/>
        <end position="24"/>
    </location>
</feature>